<dbReference type="EMBL" id="QJKJ01009918">
    <property type="protein sequence ID" value="RDX75175.1"/>
    <property type="molecule type" value="Genomic_DNA"/>
</dbReference>
<sequence>MLNTDEPSTVHKPESSALVMRGISSVDDKGKKTMTRETCWKIHGKPLNWKKKSTKSGHAFKSLHLLQRQISTYLTTTFYTKKNQNPWIIDPGETDHMTDCSKLFSSYSPCAGNKRIKIVDGTLSTIARS</sequence>
<keyword evidence="3" id="KW-1185">Reference proteome</keyword>
<evidence type="ECO:0000256" key="1">
    <source>
        <dbReference type="SAM" id="MobiDB-lite"/>
    </source>
</evidence>
<protein>
    <submittedName>
        <fullName evidence="2">Uncharacterized protein</fullName>
    </submittedName>
</protein>
<evidence type="ECO:0000313" key="2">
    <source>
        <dbReference type="EMBL" id="RDX75175.1"/>
    </source>
</evidence>
<name>A0A371FA61_MUCPR</name>
<dbReference type="Proteomes" id="UP000257109">
    <property type="component" value="Unassembled WGS sequence"/>
</dbReference>
<dbReference type="AlphaFoldDB" id="A0A371FA61"/>
<evidence type="ECO:0000313" key="3">
    <source>
        <dbReference type="Proteomes" id="UP000257109"/>
    </source>
</evidence>
<accession>A0A371FA61</accession>
<proteinExistence type="predicted"/>
<feature type="region of interest" description="Disordered" evidence="1">
    <location>
        <begin position="1"/>
        <end position="32"/>
    </location>
</feature>
<feature type="non-terminal residue" evidence="2">
    <location>
        <position position="1"/>
    </location>
</feature>
<gene>
    <name evidence="2" type="ORF">CR513_44982</name>
</gene>
<reference evidence="2" key="1">
    <citation type="submission" date="2018-05" db="EMBL/GenBank/DDBJ databases">
        <title>Draft genome of Mucuna pruriens seed.</title>
        <authorList>
            <person name="Nnadi N.E."/>
            <person name="Vos R."/>
            <person name="Hasami M.H."/>
            <person name="Devisetty U.K."/>
            <person name="Aguiy J.C."/>
        </authorList>
    </citation>
    <scope>NUCLEOTIDE SEQUENCE [LARGE SCALE GENOMIC DNA]</scope>
    <source>
        <strain evidence="2">JCA_2017</strain>
    </source>
</reference>
<dbReference type="OrthoDB" id="1631085at2759"/>
<comment type="caution">
    <text evidence="2">The sequence shown here is derived from an EMBL/GenBank/DDBJ whole genome shotgun (WGS) entry which is preliminary data.</text>
</comment>
<organism evidence="2 3">
    <name type="scientific">Mucuna pruriens</name>
    <name type="common">Velvet bean</name>
    <name type="synonym">Dolichos pruriens</name>
    <dbReference type="NCBI Taxonomy" id="157652"/>
    <lineage>
        <taxon>Eukaryota</taxon>
        <taxon>Viridiplantae</taxon>
        <taxon>Streptophyta</taxon>
        <taxon>Embryophyta</taxon>
        <taxon>Tracheophyta</taxon>
        <taxon>Spermatophyta</taxon>
        <taxon>Magnoliopsida</taxon>
        <taxon>eudicotyledons</taxon>
        <taxon>Gunneridae</taxon>
        <taxon>Pentapetalae</taxon>
        <taxon>rosids</taxon>
        <taxon>fabids</taxon>
        <taxon>Fabales</taxon>
        <taxon>Fabaceae</taxon>
        <taxon>Papilionoideae</taxon>
        <taxon>50 kb inversion clade</taxon>
        <taxon>NPAAA clade</taxon>
        <taxon>indigoferoid/millettioid clade</taxon>
        <taxon>Phaseoleae</taxon>
        <taxon>Mucuna</taxon>
    </lineage>
</organism>